<sequence length="332" mass="37754">MESQDVEYCYPSHNTSCTKDVRSRSEYIFMYIIFFSLSALTVFLNLLVIISVSHFKQLHTPTNMLVLSLAVADMIVGLFIMPVDGIRLIETCWYFGETFCSIFPLVATTVVSGSLGNLVFISIDRYIAVSDPLLYSTKVTINRVIICISVIWLYSLIYSVAFLFNHMFYPETRNTCYGECLYVLNFTWAIVDLILSLISPCSVVISLYLRIYCVAKYQAQVINSITTGVSVGEKGLTLLKSERKAAKTLGIVVFVYLLCWIPYYINGLSLGSVTSESVVMTFLMWLMYVNSCMNPLIYALFYPWFKISTKHIITLRIFDSSSSYCNLFTVQI</sequence>
<dbReference type="Gene3D" id="1.20.1070.10">
    <property type="entry name" value="Rhodopsin 7-helix transmembrane proteins"/>
    <property type="match status" value="1"/>
</dbReference>
<dbReference type="PANTHER" id="PTHR24249">
    <property type="entry name" value="HISTAMINE RECEPTOR-RELATED G-PROTEIN COUPLED RECEPTOR"/>
    <property type="match status" value="1"/>
</dbReference>
<keyword evidence="5 11" id="KW-0297">G-protein coupled receptor</keyword>
<evidence type="ECO:0000256" key="2">
    <source>
        <dbReference type="ARBA" id="ARBA00022475"/>
    </source>
</evidence>
<proteinExistence type="inferred from homology"/>
<dbReference type="SUPFAM" id="SSF81321">
    <property type="entry name" value="Family A G protein-coupled receptor-like"/>
    <property type="match status" value="1"/>
</dbReference>
<keyword evidence="9" id="KW-0325">Glycoprotein</keyword>
<evidence type="ECO:0000259" key="13">
    <source>
        <dbReference type="PROSITE" id="PS50262"/>
    </source>
</evidence>
<dbReference type="InterPro" id="IPR050569">
    <property type="entry name" value="TAAR"/>
</dbReference>
<comment type="similarity">
    <text evidence="11">Belongs to the G-protein coupled receptor 1 family.</text>
</comment>
<feature type="transmembrane region" description="Helical" evidence="12">
    <location>
        <begin position="144"/>
        <end position="168"/>
    </location>
</feature>
<dbReference type="InterPro" id="IPR017452">
    <property type="entry name" value="GPCR_Rhodpsn_7TM"/>
</dbReference>
<evidence type="ECO:0000313" key="15">
    <source>
        <dbReference type="RefSeq" id="XP_030648596.1"/>
    </source>
</evidence>
<evidence type="ECO:0000256" key="6">
    <source>
        <dbReference type="ARBA" id="ARBA00023136"/>
    </source>
</evidence>
<keyword evidence="14" id="KW-1185">Reference proteome</keyword>
<evidence type="ECO:0000256" key="3">
    <source>
        <dbReference type="ARBA" id="ARBA00022692"/>
    </source>
</evidence>
<reference evidence="15" key="1">
    <citation type="submission" date="2025-08" db="UniProtKB">
        <authorList>
            <consortium name="RefSeq"/>
        </authorList>
    </citation>
    <scope>IDENTIFICATION</scope>
</reference>
<dbReference type="Proteomes" id="UP000504632">
    <property type="component" value="Chromosome 15"/>
</dbReference>
<dbReference type="PROSITE" id="PS00237">
    <property type="entry name" value="G_PROTEIN_RECEP_F1_1"/>
    <property type="match status" value="1"/>
</dbReference>
<name>A0A6J2WWK2_CHACN</name>
<keyword evidence="2" id="KW-1003">Cell membrane</keyword>
<keyword evidence="4 12" id="KW-1133">Transmembrane helix</keyword>
<keyword evidence="6 12" id="KW-0472">Membrane</keyword>
<feature type="transmembrane region" description="Helical" evidence="12">
    <location>
        <begin position="102"/>
        <end position="123"/>
    </location>
</feature>
<evidence type="ECO:0000256" key="7">
    <source>
        <dbReference type="ARBA" id="ARBA00023157"/>
    </source>
</evidence>
<feature type="domain" description="G-protein coupled receptors family 1 profile" evidence="13">
    <location>
        <begin position="44"/>
        <end position="298"/>
    </location>
</feature>
<keyword evidence="7" id="KW-1015">Disulfide bond</keyword>
<keyword evidence="10 11" id="KW-0807">Transducer</keyword>
<organism evidence="14 15">
    <name type="scientific">Chanos chanos</name>
    <name type="common">Milkfish</name>
    <name type="synonym">Mugil chanos</name>
    <dbReference type="NCBI Taxonomy" id="29144"/>
    <lineage>
        <taxon>Eukaryota</taxon>
        <taxon>Metazoa</taxon>
        <taxon>Chordata</taxon>
        <taxon>Craniata</taxon>
        <taxon>Vertebrata</taxon>
        <taxon>Euteleostomi</taxon>
        <taxon>Actinopterygii</taxon>
        <taxon>Neopterygii</taxon>
        <taxon>Teleostei</taxon>
        <taxon>Ostariophysi</taxon>
        <taxon>Gonorynchiformes</taxon>
        <taxon>Chanidae</taxon>
        <taxon>Chanos</taxon>
    </lineage>
</organism>
<dbReference type="GeneID" id="115828670"/>
<evidence type="ECO:0000256" key="11">
    <source>
        <dbReference type="RuleBase" id="RU000688"/>
    </source>
</evidence>
<keyword evidence="3 11" id="KW-0812">Transmembrane</keyword>
<feature type="transmembrane region" description="Helical" evidence="12">
    <location>
        <begin position="28"/>
        <end position="52"/>
    </location>
</feature>
<dbReference type="InParanoid" id="A0A6J2WWK2"/>
<dbReference type="GO" id="GO:0005886">
    <property type="term" value="C:plasma membrane"/>
    <property type="evidence" value="ECO:0007669"/>
    <property type="project" value="UniProtKB-SubCell"/>
</dbReference>
<feature type="transmembrane region" description="Helical" evidence="12">
    <location>
        <begin position="248"/>
        <end position="265"/>
    </location>
</feature>
<evidence type="ECO:0000256" key="8">
    <source>
        <dbReference type="ARBA" id="ARBA00023170"/>
    </source>
</evidence>
<protein>
    <submittedName>
        <fullName evidence="15">Trace amine-associated receptor 6-like</fullName>
    </submittedName>
</protein>
<dbReference type="PANTHER" id="PTHR24249:SF381">
    <property type="entry name" value="TRACE AMINE ASSOCIATED RECEPTOR 19P-RELATED"/>
    <property type="match status" value="1"/>
</dbReference>
<dbReference type="GO" id="GO:0001594">
    <property type="term" value="F:trace-amine receptor activity"/>
    <property type="evidence" value="ECO:0007669"/>
    <property type="project" value="InterPro"/>
</dbReference>
<gene>
    <name evidence="15" type="primary">LOC115828670</name>
</gene>
<dbReference type="OrthoDB" id="10042731at2759"/>
<dbReference type="InterPro" id="IPR000276">
    <property type="entry name" value="GPCR_Rhodpsn"/>
</dbReference>
<dbReference type="RefSeq" id="XP_030648596.1">
    <property type="nucleotide sequence ID" value="XM_030792736.1"/>
</dbReference>
<dbReference type="Pfam" id="PF00001">
    <property type="entry name" value="7tm_1"/>
    <property type="match status" value="1"/>
</dbReference>
<dbReference type="PROSITE" id="PS50262">
    <property type="entry name" value="G_PROTEIN_RECEP_F1_2"/>
    <property type="match status" value="1"/>
</dbReference>
<evidence type="ECO:0000256" key="5">
    <source>
        <dbReference type="ARBA" id="ARBA00023040"/>
    </source>
</evidence>
<dbReference type="InterPro" id="IPR009132">
    <property type="entry name" value="TAAR_fam"/>
</dbReference>
<evidence type="ECO:0000256" key="10">
    <source>
        <dbReference type="ARBA" id="ARBA00023224"/>
    </source>
</evidence>
<dbReference type="FunFam" id="1.20.1070.10:FF:000279">
    <property type="entry name" value="Trace amine-associated receptor 16f"/>
    <property type="match status" value="1"/>
</dbReference>
<evidence type="ECO:0000256" key="4">
    <source>
        <dbReference type="ARBA" id="ARBA00022989"/>
    </source>
</evidence>
<dbReference type="AlphaFoldDB" id="A0A6J2WWK2"/>
<dbReference type="PRINTS" id="PR00237">
    <property type="entry name" value="GPCRRHODOPSN"/>
</dbReference>
<keyword evidence="8 11" id="KW-0675">Receptor</keyword>
<accession>A0A6J2WWK2</accession>
<dbReference type="CDD" id="cd15055">
    <property type="entry name" value="7tmA_TAARs"/>
    <property type="match status" value="1"/>
</dbReference>
<comment type="subcellular location">
    <subcellularLocation>
        <location evidence="1">Cell membrane</location>
        <topology evidence="1">Multi-pass membrane protein</topology>
    </subcellularLocation>
</comment>
<feature type="transmembrane region" description="Helical" evidence="12">
    <location>
        <begin position="285"/>
        <end position="305"/>
    </location>
</feature>
<evidence type="ECO:0000256" key="9">
    <source>
        <dbReference type="ARBA" id="ARBA00023180"/>
    </source>
</evidence>
<dbReference type="PRINTS" id="PR01830">
    <property type="entry name" value="TRACEAMINER"/>
</dbReference>
<evidence type="ECO:0000256" key="12">
    <source>
        <dbReference type="SAM" id="Phobius"/>
    </source>
</evidence>
<dbReference type="SMART" id="SM01381">
    <property type="entry name" value="7TM_GPCR_Srsx"/>
    <property type="match status" value="1"/>
</dbReference>
<feature type="transmembrane region" description="Helical" evidence="12">
    <location>
        <begin position="64"/>
        <end position="82"/>
    </location>
</feature>
<feature type="transmembrane region" description="Helical" evidence="12">
    <location>
        <begin position="188"/>
        <end position="209"/>
    </location>
</feature>
<evidence type="ECO:0000313" key="14">
    <source>
        <dbReference type="Proteomes" id="UP000504632"/>
    </source>
</evidence>
<feature type="non-terminal residue" evidence="15">
    <location>
        <position position="1"/>
    </location>
</feature>
<evidence type="ECO:0000256" key="1">
    <source>
        <dbReference type="ARBA" id="ARBA00004651"/>
    </source>
</evidence>